<dbReference type="EC" id="2.1.1.166" evidence="6 11"/>
<name>A0A0F3IPS7_9GAMM</name>
<feature type="binding site" evidence="11">
    <location>
        <position position="121"/>
    </location>
    <ligand>
        <name>S-adenosyl-L-methionine</name>
        <dbReference type="ChEBI" id="CHEBI:59789"/>
    </ligand>
</feature>
<dbReference type="AlphaFoldDB" id="A0A0F3IPS7"/>
<evidence type="ECO:0000256" key="7">
    <source>
        <dbReference type="ARBA" id="ARBA00041129"/>
    </source>
</evidence>
<keyword evidence="4 11" id="KW-0949">S-adenosyl-L-methionine</keyword>
<accession>A0A0F3IPS7</accession>
<comment type="subcellular location">
    <subcellularLocation>
        <location evidence="11">Cytoplasm</location>
    </subcellularLocation>
</comment>
<organism evidence="14 15">
    <name type="scientific">Methylocucumis oryzae</name>
    <dbReference type="NCBI Taxonomy" id="1632867"/>
    <lineage>
        <taxon>Bacteria</taxon>
        <taxon>Pseudomonadati</taxon>
        <taxon>Pseudomonadota</taxon>
        <taxon>Gammaproteobacteria</taxon>
        <taxon>Methylococcales</taxon>
        <taxon>Methylococcaceae</taxon>
        <taxon>Methylocucumis</taxon>
    </lineage>
</organism>
<evidence type="ECO:0000256" key="10">
    <source>
        <dbReference type="ARBA" id="ARBA00048970"/>
    </source>
</evidence>
<dbReference type="NCBIfam" id="NF008390">
    <property type="entry name" value="PRK11188.1"/>
    <property type="match status" value="1"/>
</dbReference>
<comment type="caution">
    <text evidence="14">The sequence shown here is derived from an EMBL/GenBank/DDBJ whole genome shotgun (WGS) entry which is preliminary data.</text>
</comment>
<dbReference type="PATRIC" id="fig|1632867.3.peg.3266"/>
<evidence type="ECO:0000259" key="13">
    <source>
        <dbReference type="Pfam" id="PF01728"/>
    </source>
</evidence>
<keyword evidence="11" id="KW-0963">Cytoplasm</keyword>
<dbReference type="EMBL" id="LAJX01000027">
    <property type="protein sequence ID" value="KJV07589.1"/>
    <property type="molecule type" value="Genomic_DNA"/>
</dbReference>
<protein>
    <recommendedName>
        <fullName evidence="7 11">Ribosomal RNA large subunit methyltransferase E</fullName>
        <ecNumber evidence="6 11">2.1.1.166</ecNumber>
    </recommendedName>
    <alternativeName>
        <fullName evidence="9 11">23S rRNA Um2552 methyltransferase</fullName>
    </alternativeName>
    <alternativeName>
        <fullName evidence="8 11">rRNA (uridine-2'-O-)-methyltransferase</fullName>
    </alternativeName>
</protein>
<evidence type="ECO:0000256" key="4">
    <source>
        <dbReference type="ARBA" id="ARBA00022691"/>
    </source>
</evidence>
<reference evidence="15" key="1">
    <citation type="submission" date="2015-03" db="EMBL/GenBank/DDBJ databases">
        <title>Draft genome sequence of a novel methanotroph (Sn10-6) isolated from flooded ricefield rhizosphere in India.</title>
        <authorList>
            <person name="Pandit P.S."/>
            <person name="Pore S.D."/>
            <person name="Arora P."/>
            <person name="Kapse N.G."/>
            <person name="Dhakephalkar P.K."/>
            <person name="Rahalkar M.C."/>
        </authorList>
    </citation>
    <scope>NUCLEOTIDE SEQUENCE [LARGE SCALE GENOMIC DNA]</scope>
    <source>
        <strain evidence="15">Sn10-6</strain>
    </source>
</reference>
<evidence type="ECO:0000256" key="1">
    <source>
        <dbReference type="ARBA" id="ARBA00022552"/>
    </source>
</evidence>
<evidence type="ECO:0000256" key="11">
    <source>
        <dbReference type="HAMAP-Rule" id="MF_01547"/>
    </source>
</evidence>
<feature type="active site" description="Proton acceptor" evidence="11 12">
    <location>
        <position position="161"/>
    </location>
</feature>
<keyword evidence="1 11" id="KW-0698">rRNA processing</keyword>
<dbReference type="PANTHER" id="PTHR10920:SF18">
    <property type="entry name" value="RRNA METHYLTRANSFERASE 2, MITOCHONDRIAL"/>
    <property type="match status" value="1"/>
</dbReference>
<dbReference type="Proteomes" id="UP000033684">
    <property type="component" value="Unassembled WGS sequence"/>
</dbReference>
<dbReference type="Pfam" id="PF01728">
    <property type="entry name" value="FtsJ"/>
    <property type="match status" value="1"/>
</dbReference>
<dbReference type="InterPro" id="IPR015507">
    <property type="entry name" value="rRNA-MeTfrase_E"/>
</dbReference>
<comment type="catalytic activity">
    <reaction evidence="10 11">
        <text>uridine(2552) in 23S rRNA + S-adenosyl-L-methionine = 2'-O-methyluridine(2552) in 23S rRNA + S-adenosyl-L-homocysteine + H(+)</text>
        <dbReference type="Rhea" id="RHEA:42720"/>
        <dbReference type="Rhea" id="RHEA-COMP:10202"/>
        <dbReference type="Rhea" id="RHEA-COMP:10203"/>
        <dbReference type="ChEBI" id="CHEBI:15378"/>
        <dbReference type="ChEBI" id="CHEBI:57856"/>
        <dbReference type="ChEBI" id="CHEBI:59789"/>
        <dbReference type="ChEBI" id="CHEBI:65315"/>
        <dbReference type="ChEBI" id="CHEBI:74478"/>
        <dbReference type="EC" id="2.1.1.166"/>
    </reaction>
</comment>
<sequence length="205" mass="23082">MARSKSSHLWLKEHFDDEYVKMAQAQGYRSRAVYKLKEIQDKEQLIKPNMNIVDLGAAPGGWSQYARQLLDKNSKLIALDILPMEAIAGVDIIQGDFTEEEVLQNLYAILDNSAINLIMSDMAPNMSGNKDTDQARSVYLAELALAMAEEVLVKNGSFLIKAFQGSGFENLHRDIQCRFNKVVIKKPKASRPRSNEVYILAKGFK</sequence>
<evidence type="ECO:0000313" key="14">
    <source>
        <dbReference type="EMBL" id="KJV07589.1"/>
    </source>
</evidence>
<evidence type="ECO:0000256" key="3">
    <source>
        <dbReference type="ARBA" id="ARBA00022679"/>
    </source>
</evidence>
<feature type="domain" description="Ribosomal RNA methyltransferase FtsJ" evidence="13">
    <location>
        <begin position="28"/>
        <end position="204"/>
    </location>
</feature>
<dbReference type="InterPro" id="IPR029063">
    <property type="entry name" value="SAM-dependent_MTases_sf"/>
</dbReference>
<evidence type="ECO:0000256" key="2">
    <source>
        <dbReference type="ARBA" id="ARBA00022603"/>
    </source>
</evidence>
<evidence type="ECO:0000256" key="6">
    <source>
        <dbReference type="ARBA" id="ARBA00038861"/>
    </source>
</evidence>
<dbReference type="RefSeq" id="WP_045778202.1">
    <property type="nucleotide sequence ID" value="NZ_LAJX01000027.1"/>
</dbReference>
<evidence type="ECO:0000313" key="15">
    <source>
        <dbReference type="Proteomes" id="UP000033684"/>
    </source>
</evidence>
<feature type="binding site" evidence="11">
    <location>
        <position position="96"/>
    </location>
    <ligand>
        <name>S-adenosyl-L-methionine</name>
        <dbReference type="ChEBI" id="CHEBI:59789"/>
    </ligand>
</feature>
<dbReference type="GO" id="GO:0008650">
    <property type="term" value="F:rRNA (uridine-2'-O-)-methyltransferase activity"/>
    <property type="evidence" value="ECO:0007669"/>
    <property type="project" value="UniProtKB-UniRule"/>
</dbReference>
<dbReference type="FunFam" id="3.40.50.150:FF:000005">
    <property type="entry name" value="Ribosomal RNA large subunit methyltransferase E"/>
    <property type="match status" value="1"/>
</dbReference>
<dbReference type="HAMAP" id="MF_01547">
    <property type="entry name" value="RNA_methyltr_E"/>
    <property type="match status" value="1"/>
</dbReference>
<dbReference type="SUPFAM" id="SSF53335">
    <property type="entry name" value="S-adenosyl-L-methionine-dependent methyltransferases"/>
    <property type="match status" value="1"/>
</dbReference>
<keyword evidence="3 11" id="KW-0808">Transferase</keyword>
<feature type="binding site" evidence="11">
    <location>
        <position position="62"/>
    </location>
    <ligand>
        <name>S-adenosyl-L-methionine</name>
        <dbReference type="ChEBI" id="CHEBI:59789"/>
    </ligand>
</feature>
<dbReference type="OrthoDB" id="9790080at2"/>
<comment type="similarity">
    <text evidence="11">Belongs to the class I-like SAM-binding methyltransferase superfamily. RNA methyltransferase RlmE family.</text>
</comment>
<feature type="binding site" evidence="11">
    <location>
        <position position="60"/>
    </location>
    <ligand>
        <name>S-adenosyl-L-methionine</name>
        <dbReference type="ChEBI" id="CHEBI:59789"/>
    </ligand>
</feature>
<keyword evidence="2 11" id="KW-0489">Methyltransferase</keyword>
<dbReference type="InterPro" id="IPR050082">
    <property type="entry name" value="RNA_methyltr_RlmE"/>
</dbReference>
<evidence type="ECO:0000256" key="9">
    <source>
        <dbReference type="ARBA" id="ARBA00042745"/>
    </source>
</evidence>
<dbReference type="Gene3D" id="3.40.50.150">
    <property type="entry name" value="Vaccinia Virus protein VP39"/>
    <property type="match status" value="1"/>
</dbReference>
<dbReference type="PIRSF" id="PIRSF005461">
    <property type="entry name" value="23S_rRNA_mtase"/>
    <property type="match status" value="1"/>
</dbReference>
<dbReference type="GO" id="GO:0005737">
    <property type="term" value="C:cytoplasm"/>
    <property type="evidence" value="ECO:0007669"/>
    <property type="project" value="UniProtKB-SubCell"/>
</dbReference>
<proteinExistence type="inferred from homology"/>
<feature type="binding site" evidence="11">
    <location>
        <position position="80"/>
    </location>
    <ligand>
        <name>S-adenosyl-L-methionine</name>
        <dbReference type="ChEBI" id="CHEBI:59789"/>
    </ligand>
</feature>
<reference evidence="14 15" key="2">
    <citation type="journal article" date="2016" name="Microb. Ecol.">
        <title>Genome Characteristics of a Novel Type I Methanotroph (Sn10-6) Isolated from a Flooded Indian Rice Field.</title>
        <authorList>
            <person name="Rahalkar M.C."/>
            <person name="Pandit P.S."/>
            <person name="Dhakephalkar P.K."/>
            <person name="Pore S."/>
            <person name="Arora P."/>
            <person name="Kapse N."/>
        </authorList>
    </citation>
    <scope>NUCLEOTIDE SEQUENCE [LARGE SCALE GENOMIC DNA]</scope>
    <source>
        <strain evidence="14 15">Sn10-6</strain>
    </source>
</reference>
<dbReference type="PANTHER" id="PTHR10920">
    <property type="entry name" value="RIBOSOMAL RNA METHYLTRANSFERASE"/>
    <property type="match status" value="1"/>
</dbReference>
<dbReference type="InterPro" id="IPR002877">
    <property type="entry name" value="RNA_MeTrfase_FtsJ_dom"/>
</dbReference>
<comment type="function">
    <text evidence="5 11">Specifically methylates the uridine in position 2552 of 23S rRNA at the 2'-O position of the ribose in the fully assembled 50S ribosomal subunit.</text>
</comment>
<evidence type="ECO:0000256" key="8">
    <source>
        <dbReference type="ARBA" id="ARBA00041995"/>
    </source>
</evidence>
<gene>
    <name evidence="11" type="primary">rlmE</name>
    <name evidence="11" type="synonym">ftsJ</name>
    <name evidence="11" type="synonym">rrmJ</name>
    <name evidence="14" type="ORF">VZ94_03630</name>
</gene>
<keyword evidence="15" id="KW-1185">Reference proteome</keyword>
<evidence type="ECO:0000256" key="5">
    <source>
        <dbReference type="ARBA" id="ARBA00037569"/>
    </source>
</evidence>
<evidence type="ECO:0000256" key="12">
    <source>
        <dbReference type="PIRSR" id="PIRSR005461-1"/>
    </source>
</evidence>